<comment type="caution">
    <text evidence="3">The sequence shown here is derived from an EMBL/GenBank/DDBJ whole genome shotgun (WGS) entry which is preliminary data.</text>
</comment>
<evidence type="ECO:0000259" key="2">
    <source>
        <dbReference type="SMART" id="SM00062"/>
    </source>
</evidence>
<proteinExistence type="predicted"/>
<dbReference type="Proteomes" id="UP001596175">
    <property type="component" value="Unassembled WGS sequence"/>
</dbReference>
<evidence type="ECO:0000313" key="3">
    <source>
        <dbReference type="EMBL" id="MFC5142988.1"/>
    </source>
</evidence>
<dbReference type="EMBL" id="JBHSKG010000032">
    <property type="protein sequence ID" value="MFC5142988.1"/>
    <property type="molecule type" value="Genomic_DNA"/>
</dbReference>
<dbReference type="InterPro" id="IPR001638">
    <property type="entry name" value="Solute-binding_3/MltF_N"/>
</dbReference>
<reference evidence="4" key="1">
    <citation type="journal article" date="2019" name="Int. J. Syst. Evol. Microbiol.">
        <title>The Global Catalogue of Microorganisms (GCM) 10K type strain sequencing project: providing services to taxonomists for standard genome sequencing and annotation.</title>
        <authorList>
            <consortium name="The Broad Institute Genomics Platform"/>
            <consortium name="The Broad Institute Genome Sequencing Center for Infectious Disease"/>
            <person name="Wu L."/>
            <person name="Ma J."/>
        </authorList>
    </citation>
    <scope>NUCLEOTIDE SEQUENCE [LARGE SCALE GENOMIC DNA]</scope>
    <source>
        <strain evidence="4">XZYJ18</strain>
    </source>
</reference>
<feature type="domain" description="Solute-binding protein family 3/N-terminal" evidence="2">
    <location>
        <begin position="6"/>
        <end position="234"/>
    </location>
</feature>
<evidence type="ECO:0000256" key="1">
    <source>
        <dbReference type="ARBA" id="ARBA00022729"/>
    </source>
</evidence>
<protein>
    <submittedName>
        <fullName evidence="3">ABC transporter substrate-binding protein</fullName>
    </submittedName>
</protein>
<accession>A0ABV9ZNI1</accession>
<dbReference type="CDD" id="cd13530">
    <property type="entry name" value="PBP2_peptides_like"/>
    <property type="match status" value="1"/>
</dbReference>
<organism evidence="3 4">
    <name type="scientific">Actinomycetospora rhizophila</name>
    <dbReference type="NCBI Taxonomy" id="1416876"/>
    <lineage>
        <taxon>Bacteria</taxon>
        <taxon>Bacillati</taxon>
        <taxon>Actinomycetota</taxon>
        <taxon>Actinomycetes</taxon>
        <taxon>Pseudonocardiales</taxon>
        <taxon>Pseudonocardiaceae</taxon>
        <taxon>Actinomycetospora</taxon>
    </lineage>
</organism>
<keyword evidence="1" id="KW-0732">Signal</keyword>
<keyword evidence="4" id="KW-1185">Reference proteome</keyword>
<dbReference type="Gene3D" id="3.40.190.10">
    <property type="entry name" value="Periplasmic binding protein-like II"/>
    <property type="match status" value="2"/>
</dbReference>
<dbReference type="SUPFAM" id="SSF53850">
    <property type="entry name" value="Periplasmic binding protein-like II"/>
    <property type="match status" value="1"/>
</dbReference>
<dbReference type="PANTHER" id="PTHR35936">
    <property type="entry name" value="MEMBRANE-BOUND LYTIC MUREIN TRANSGLYCOSYLASE F"/>
    <property type="match status" value="1"/>
</dbReference>
<dbReference type="PANTHER" id="PTHR35936:SF17">
    <property type="entry name" value="ARGININE-BINDING EXTRACELLULAR PROTEIN ARTP"/>
    <property type="match status" value="1"/>
</dbReference>
<name>A0ABV9ZNI1_9PSEU</name>
<dbReference type="Pfam" id="PF00497">
    <property type="entry name" value="SBP_bac_3"/>
    <property type="match status" value="1"/>
</dbReference>
<evidence type="ECO:0000313" key="4">
    <source>
        <dbReference type="Proteomes" id="UP001596175"/>
    </source>
</evidence>
<gene>
    <name evidence="3" type="ORF">ACFPK1_32530</name>
</gene>
<dbReference type="RefSeq" id="WP_378025074.1">
    <property type="nucleotide sequence ID" value="NZ_JBHSKG010000032.1"/>
</dbReference>
<sequence length="252" mass="26915">MPPDAVLRVGSALPDPPFELADEHGDAVGFDPAVMREVATRLGRTFVPVRYEADDFDGIFTGLDRGDYDVVASGATITAHRRTLARFCRPYVRSGQSLVVDRQRHPDVAGVDDLAGMTVGVQRGNTSEPVADGLARDGRIAAVRRYAYRDIRAALDDLAAGTIDGFMKLEPVMRALTRDRPSLGVVQTGITHEDLGVAVRRDDTTLAGEVDGALDALRADGTLARLGRAWLGTDVPGTTTSVVTEGAEEEAT</sequence>
<dbReference type="SMART" id="SM00062">
    <property type="entry name" value="PBPb"/>
    <property type="match status" value="1"/>
</dbReference>